<evidence type="ECO:0000313" key="3">
    <source>
        <dbReference type="EMBL" id="KAH7288567.1"/>
    </source>
</evidence>
<sequence length="537" mass="59265">MFDSTASNLCSSVRIRDGDLRIQSLEDEYTTFLASLRACAKRKDLSWGNQLHIKVIKRGLLGKCSNALVTMYAKCGQLGIAYQMLHINNCMDVFAWTDVITAFNQKQLSHDALTCYEQMQHRGIDPDGTAFACAMNACCNIRAVDKGEKIYSKIYQSGLLACDIVLGTSVVDMFVKCGALKKAQQVHEDLPQRNVVSWTSLMTGYAQRKYAVQTFKCFQQMLLEGLSPNAMTFVCILKVCGISESLSKGEDVHNMIVQQELLNKDIVLSTAIVDMYSKCGAFAKAYKVLRQLPVKNIPSWNALISGYVQQGLEKQALSSLELMQLEGLCPNEVTFLCILKACGNLGAVKQGEYVHDEIVRQGFLSNNILLGNALVHMYSKCGALEKAQQVLMELCVRDIASWNSLILGYAKNGQAGKALSCLEQMGGIGLSLDDVTSLCILKACSTTGMIKNAGRHILNLKTKHDAMPNAKHFTCIMDALGRAGYLDSASKCILDIQDFKFSEVLYASLLSACAKWGEMDIGWWACEFGNFLPYRKG</sequence>
<dbReference type="PROSITE" id="PS51375">
    <property type="entry name" value="PPR"/>
    <property type="match status" value="4"/>
</dbReference>
<feature type="repeat" description="PPR" evidence="2">
    <location>
        <begin position="296"/>
        <end position="330"/>
    </location>
</feature>
<dbReference type="Pfam" id="PF13041">
    <property type="entry name" value="PPR_2"/>
    <property type="match status" value="2"/>
</dbReference>
<dbReference type="FunFam" id="1.25.40.10:FF:000436">
    <property type="entry name" value="Pentatricopeptide repeat-containing protein At5g39350 family"/>
    <property type="match status" value="1"/>
</dbReference>
<keyword evidence="1" id="KW-0677">Repeat</keyword>
<name>A0A8T2QXH9_CERRI</name>
<evidence type="ECO:0008006" key="5">
    <source>
        <dbReference type="Google" id="ProtNLM"/>
    </source>
</evidence>
<dbReference type="GO" id="GO:0048731">
    <property type="term" value="P:system development"/>
    <property type="evidence" value="ECO:0007669"/>
    <property type="project" value="UniProtKB-ARBA"/>
</dbReference>
<reference evidence="3" key="1">
    <citation type="submission" date="2021-08" db="EMBL/GenBank/DDBJ databases">
        <title>WGS assembly of Ceratopteris richardii.</title>
        <authorList>
            <person name="Marchant D.B."/>
            <person name="Chen G."/>
            <person name="Jenkins J."/>
            <person name="Shu S."/>
            <person name="Leebens-Mack J."/>
            <person name="Grimwood J."/>
            <person name="Schmutz J."/>
            <person name="Soltis P."/>
            <person name="Soltis D."/>
            <person name="Chen Z.-H."/>
        </authorList>
    </citation>
    <scope>NUCLEOTIDE SEQUENCE</scope>
    <source>
        <strain evidence="3">Whitten #5841</strain>
        <tissue evidence="3">Leaf</tissue>
    </source>
</reference>
<feature type="repeat" description="PPR" evidence="2">
    <location>
        <begin position="194"/>
        <end position="228"/>
    </location>
</feature>
<dbReference type="GO" id="GO:0003723">
    <property type="term" value="F:RNA binding"/>
    <property type="evidence" value="ECO:0007669"/>
    <property type="project" value="InterPro"/>
</dbReference>
<dbReference type="EMBL" id="CM035436">
    <property type="protein sequence ID" value="KAH7288567.1"/>
    <property type="molecule type" value="Genomic_DNA"/>
</dbReference>
<feature type="repeat" description="PPR" evidence="2">
    <location>
        <begin position="398"/>
        <end position="432"/>
    </location>
</feature>
<dbReference type="PANTHER" id="PTHR24015:SF548">
    <property type="entry name" value="OS08G0340900 PROTEIN"/>
    <property type="match status" value="1"/>
</dbReference>
<protein>
    <recommendedName>
        <fullName evidence="5">Pentatricopeptide repeat-containing protein</fullName>
    </recommendedName>
</protein>
<dbReference type="NCBIfam" id="TIGR00756">
    <property type="entry name" value="PPR"/>
    <property type="match status" value="3"/>
</dbReference>
<evidence type="ECO:0000256" key="2">
    <source>
        <dbReference type="PROSITE-ProRule" id="PRU00708"/>
    </source>
</evidence>
<evidence type="ECO:0000256" key="1">
    <source>
        <dbReference type="ARBA" id="ARBA00022737"/>
    </source>
</evidence>
<keyword evidence="4" id="KW-1185">Reference proteome</keyword>
<proteinExistence type="predicted"/>
<evidence type="ECO:0000313" key="4">
    <source>
        <dbReference type="Proteomes" id="UP000825935"/>
    </source>
</evidence>
<dbReference type="InterPro" id="IPR002885">
    <property type="entry name" value="PPR_rpt"/>
</dbReference>
<dbReference type="Pfam" id="PF01535">
    <property type="entry name" value="PPR"/>
    <property type="match status" value="4"/>
</dbReference>
<dbReference type="OrthoDB" id="185373at2759"/>
<dbReference type="InterPro" id="IPR011990">
    <property type="entry name" value="TPR-like_helical_dom_sf"/>
</dbReference>
<gene>
    <name evidence="3" type="ORF">KP509_31G031800</name>
</gene>
<dbReference type="PANTHER" id="PTHR24015">
    <property type="entry name" value="OS07G0578800 PROTEIN-RELATED"/>
    <property type="match status" value="1"/>
</dbReference>
<dbReference type="AlphaFoldDB" id="A0A8T2QXH9"/>
<dbReference type="FunFam" id="1.25.40.10:FF:000344">
    <property type="entry name" value="Pentatricopeptide repeat-containing protein"/>
    <property type="match status" value="1"/>
</dbReference>
<comment type="caution">
    <text evidence="3">The sequence shown here is derived from an EMBL/GenBank/DDBJ whole genome shotgun (WGS) entry which is preliminary data.</text>
</comment>
<dbReference type="Gene3D" id="1.25.40.10">
    <property type="entry name" value="Tetratricopeptide repeat domain"/>
    <property type="match status" value="5"/>
</dbReference>
<feature type="repeat" description="PPR" evidence="2">
    <location>
        <begin position="92"/>
        <end position="126"/>
    </location>
</feature>
<dbReference type="FunFam" id="1.25.40.10:FF:000158">
    <property type="entry name" value="pentatricopeptide repeat-containing protein At2g33680"/>
    <property type="match status" value="1"/>
</dbReference>
<dbReference type="GO" id="GO:0009451">
    <property type="term" value="P:RNA modification"/>
    <property type="evidence" value="ECO:0007669"/>
    <property type="project" value="InterPro"/>
</dbReference>
<organism evidence="3 4">
    <name type="scientific">Ceratopteris richardii</name>
    <name type="common">Triangle waterfern</name>
    <dbReference type="NCBI Taxonomy" id="49495"/>
    <lineage>
        <taxon>Eukaryota</taxon>
        <taxon>Viridiplantae</taxon>
        <taxon>Streptophyta</taxon>
        <taxon>Embryophyta</taxon>
        <taxon>Tracheophyta</taxon>
        <taxon>Polypodiopsida</taxon>
        <taxon>Polypodiidae</taxon>
        <taxon>Polypodiales</taxon>
        <taxon>Pteridineae</taxon>
        <taxon>Pteridaceae</taxon>
        <taxon>Parkerioideae</taxon>
        <taxon>Ceratopteris</taxon>
    </lineage>
</organism>
<accession>A0A8T2QXH9</accession>
<dbReference type="InterPro" id="IPR046960">
    <property type="entry name" value="PPR_At4g14850-like_plant"/>
</dbReference>
<dbReference type="Proteomes" id="UP000825935">
    <property type="component" value="Chromosome 31"/>
</dbReference>